<dbReference type="EMBL" id="JBGXBU010000001">
    <property type="protein sequence ID" value="MFM4892325.1"/>
    <property type="molecule type" value="Genomic_DNA"/>
</dbReference>
<dbReference type="PRINTS" id="PR00260">
    <property type="entry name" value="CHEMTRNSDUCR"/>
</dbReference>
<dbReference type="GeneID" id="97219525"/>
<dbReference type="InterPro" id="IPR035965">
    <property type="entry name" value="PAS-like_dom_sf"/>
</dbReference>
<keyword evidence="8" id="KW-1185">Reference proteome</keyword>
<dbReference type="SUPFAM" id="SSF58104">
    <property type="entry name" value="Methyl-accepting chemotaxis protein (MCP) signaling domain"/>
    <property type="match status" value="1"/>
</dbReference>
<sequence length="517" mass="56643">MSHPQIPQHDQEVLFPASVQLVSITDLSGVITYANRHFCEVAGYGRDELVGQHHNLVRHPDMPKAAFADLWRQLKDGKPWRGVVKNRCKDGRYYWVDAYVTPLYRDGKISGYQSVRCKPTPALIQRASTIYRTLRQAEQGQGSALPAFTTLRPWLAVAGLAALLALAWQLAGAKAALLMPLPLLLLGLLYRDELIGTRHYLQRLHQDYDSLTRQVYSGSGAAAIADFHLKMGEARLTTVLGRVSDATDPLQRLAGELKLASNQACTAIGEQDAQTQQMATAMTQMASTAQEIARNIQESHGQVDEVRSRCLQTDDQLTQTERQITALTGQAEQAYQTAVSLAEESARIGTLMSEIQGIADQTNLLALNAAIEAARAGEQGRGFAVVADEVRTLSTRTHKATEQIQGSIGQIQQTLSQWQTMMQSNLHQTQSCAELTRQGSCSLQQVLAQMDQVSAYGAQIAAAAEQQQAGVEEMGRNIQAISAHSQHNSHKMREVDTVSQALFNQASQLKGLSQTFG</sequence>
<dbReference type="SMART" id="SM00283">
    <property type="entry name" value="MA"/>
    <property type="match status" value="1"/>
</dbReference>
<dbReference type="Proteomes" id="UP001630969">
    <property type="component" value="Unassembled WGS sequence"/>
</dbReference>
<dbReference type="InterPro" id="IPR001610">
    <property type="entry name" value="PAC"/>
</dbReference>
<evidence type="ECO:0000256" key="2">
    <source>
        <dbReference type="ARBA" id="ARBA00023224"/>
    </source>
</evidence>
<name>A0ABW9GME4_9GAMM</name>
<comment type="caution">
    <text evidence="7">The sequence shown here is derived from an EMBL/GenBank/DDBJ whole genome shotgun (WGS) entry which is preliminary data.</text>
</comment>
<feature type="domain" description="PAS" evidence="6">
    <location>
        <begin position="22"/>
        <end position="61"/>
    </location>
</feature>
<gene>
    <name evidence="7" type="ORF">ACEUDJ_05460</name>
</gene>
<evidence type="ECO:0000313" key="7">
    <source>
        <dbReference type="EMBL" id="MFM4892325.1"/>
    </source>
</evidence>
<evidence type="ECO:0000256" key="1">
    <source>
        <dbReference type="ARBA" id="ARBA00004370"/>
    </source>
</evidence>
<comment type="subcellular location">
    <subcellularLocation>
        <location evidence="1">Membrane</location>
    </subcellularLocation>
</comment>
<dbReference type="InterPro" id="IPR013655">
    <property type="entry name" value="PAS_fold_3"/>
</dbReference>
<dbReference type="NCBIfam" id="TIGR00229">
    <property type="entry name" value="sensory_box"/>
    <property type="match status" value="1"/>
</dbReference>
<dbReference type="PROSITE" id="PS50111">
    <property type="entry name" value="CHEMOTAXIS_TRANSDUC_2"/>
    <property type="match status" value="1"/>
</dbReference>
<dbReference type="CDD" id="cd00130">
    <property type="entry name" value="PAS"/>
    <property type="match status" value="1"/>
</dbReference>
<dbReference type="Gene3D" id="1.10.287.950">
    <property type="entry name" value="Methyl-accepting chemotaxis protein"/>
    <property type="match status" value="1"/>
</dbReference>
<dbReference type="Gene3D" id="3.30.450.20">
    <property type="entry name" value="PAS domain"/>
    <property type="match status" value="1"/>
</dbReference>
<dbReference type="Pfam" id="PF00015">
    <property type="entry name" value="MCPsignal"/>
    <property type="match status" value="1"/>
</dbReference>
<dbReference type="PANTHER" id="PTHR32089">
    <property type="entry name" value="METHYL-ACCEPTING CHEMOTAXIS PROTEIN MCPB"/>
    <property type="match status" value="1"/>
</dbReference>
<reference evidence="7 8" key="1">
    <citation type="submission" date="2024-09" db="EMBL/GenBank/DDBJ databases">
        <title>Aeromonas strains Genome sequencing and assembly.</title>
        <authorList>
            <person name="Hu X."/>
            <person name="Tang B."/>
        </authorList>
    </citation>
    <scope>NUCLEOTIDE SEQUENCE [LARGE SCALE GENOMIC DNA]</scope>
    <source>
        <strain evidence="7 8">NB23SCDHY001</strain>
    </source>
</reference>
<evidence type="ECO:0000259" key="5">
    <source>
        <dbReference type="PROSITE" id="PS50111"/>
    </source>
</evidence>
<organism evidence="7 8">
    <name type="scientific">Aeromonas bivalvium</name>
    <dbReference type="NCBI Taxonomy" id="440079"/>
    <lineage>
        <taxon>Bacteria</taxon>
        <taxon>Pseudomonadati</taxon>
        <taxon>Pseudomonadota</taxon>
        <taxon>Gammaproteobacteria</taxon>
        <taxon>Aeromonadales</taxon>
        <taxon>Aeromonadaceae</taxon>
        <taxon>Aeromonas</taxon>
    </lineage>
</organism>
<evidence type="ECO:0000313" key="8">
    <source>
        <dbReference type="Proteomes" id="UP001630969"/>
    </source>
</evidence>
<feature type="domain" description="Methyl-accepting transducer" evidence="5">
    <location>
        <begin position="246"/>
        <end position="482"/>
    </location>
</feature>
<comment type="similarity">
    <text evidence="3">Belongs to the methyl-accepting chemotaxis (MCP) protein family.</text>
</comment>
<dbReference type="Pfam" id="PF08447">
    <property type="entry name" value="PAS_3"/>
    <property type="match status" value="1"/>
</dbReference>
<dbReference type="SUPFAM" id="SSF55785">
    <property type="entry name" value="PYP-like sensor domain (PAS domain)"/>
    <property type="match status" value="1"/>
</dbReference>
<dbReference type="PANTHER" id="PTHR32089:SF52">
    <property type="entry name" value="CHEMOTAXIS SIGNAL TRANSDUCTION SYSTEM METHYL ACCEPTING SENSORY TRANSDUCER WITH PAS SENSORY DOMAIN"/>
    <property type="match status" value="1"/>
</dbReference>
<dbReference type="InterPro" id="IPR004089">
    <property type="entry name" value="MCPsignal_dom"/>
</dbReference>
<protein>
    <submittedName>
        <fullName evidence="7">Methyl-accepting chemotaxis protein</fullName>
    </submittedName>
</protein>
<proteinExistence type="inferred from homology"/>
<dbReference type="SMART" id="SM00086">
    <property type="entry name" value="PAC"/>
    <property type="match status" value="1"/>
</dbReference>
<evidence type="ECO:0000256" key="4">
    <source>
        <dbReference type="PROSITE-ProRule" id="PRU00284"/>
    </source>
</evidence>
<keyword evidence="2 4" id="KW-0807">Transducer</keyword>
<dbReference type="InterPro" id="IPR000014">
    <property type="entry name" value="PAS"/>
</dbReference>
<dbReference type="InterPro" id="IPR004090">
    <property type="entry name" value="Chemotax_Me-accpt_rcpt"/>
</dbReference>
<evidence type="ECO:0000259" key="6">
    <source>
        <dbReference type="PROSITE" id="PS50112"/>
    </source>
</evidence>
<dbReference type="SMART" id="SM00091">
    <property type="entry name" value="PAS"/>
    <property type="match status" value="1"/>
</dbReference>
<dbReference type="RefSeq" id="WP_408788631.1">
    <property type="nucleotide sequence ID" value="NZ_JBGXBU010000001.1"/>
</dbReference>
<accession>A0ABW9GME4</accession>
<dbReference type="PROSITE" id="PS50112">
    <property type="entry name" value="PAS"/>
    <property type="match status" value="1"/>
</dbReference>
<evidence type="ECO:0000256" key="3">
    <source>
        <dbReference type="ARBA" id="ARBA00029447"/>
    </source>
</evidence>